<dbReference type="EMBL" id="LNIX01000002">
    <property type="protein sequence ID" value="OXA60702.1"/>
    <property type="molecule type" value="Genomic_DNA"/>
</dbReference>
<evidence type="ECO:0000256" key="2">
    <source>
        <dbReference type="ARBA" id="ARBA00022692"/>
    </source>
</evidence>
<evidence type="ECO:0000256" key="6">
    <source>
        <dbReference type="ARBA" id="ARBA00023136"/>
    </source>
</evidence>
<dbReference type="AlphaFoldDB" id="A0A226ESW8"/>
<name>A0A226ESW8_FOLCA</name>
<dbReference type="PROSITE" id="PS50893">
    <property type="entry name" value="ABC_TRANSPORTER_2"/>
    <property type="match status" value="1"/>
</dbReference>
<dbReference type="PANTHER" id="PTHR43038">
    <property type="entry name" value="ATP-BINDING CASSETTE, SUB-FAMILY H, MEMBER 1"/>
    <property type="match status" value="1"/>
</dbReference>
<keyword evidence="3" id="KW-0547">Nucleotide-binding</keyword>
<keyword evidence="2 7" id="KW-0812">Transmembrane</keyword>
<evidence type="ECO:0000256" key="4">
    <source>
        <dbReference type="ARBA" id="ARBA00022840"/>
    </source>
</evidence>
<evidence type="ECO:0000313" key="9">
    <source>
        <dbReference type="EMBL" id="OXA60702.1"/>
    </source>
</evidence>
<feature type="transmembrane region" description="Helical" evidence="7">
    <location>
        <begin position="571"/>
        <end position="595"/>
    </location>
</feature>
<comment type="subcellular location">
    <subcellularLocation>
        <location evidence="1">Membrane</location>
        <topology evidence="1">Multi-pass membrane protein</topology>
    </subcellularLocation>
</comment>
<sequence>MGVQVTNGFKRYGGGALVLNDLNLNVGRGEIYGLLGASGCGKTTLLSCIVGLRELDDGQIAIFGQERHAQLAGLCGYMPQEFSLLNPLTIAELLKYFGMIYGMENAEIENRVKFLQCFLDLPPIHSPIHDLSGGQKRRVSLATAMIHNPPLLVLDEPTVGLDPLLRQRIWTHLNQISKEAGTTIILSTHYIEETKRCDKIGFMRGGQLLAEDSPKSLMSKFMTDNMERVALDLCRQDEKFQRTWEHSFSGEFQEELSLTSYRKVCTSPNGVVKSIAQPMIPAKPDHVKILCALFMKWWHRQRRDLRLVVSEFLLPVMVVVMLQNIFGVPPKNVKMGVIFPNEISSISEYCNNSQTGSGCLENTGICNFLDKFNNSEFTWIPTSSFDAGLEQVKFGRTFSFMHFPSNFSSHLKNRMLLRNFADNHTIHGSLISVKMDESNIISSAWVKNVLIEKFMSFVRSIASACSVNKVTVSHPIKFNAIYGNIELGNLISYIQPGIIIFMIFSQSCGFAPLWVEDRLGGLDDRDYVAGVSIWHGLVSNFLFHSLLAVVEIALLFGILAGFYGMEIKGSWYLAMALVFLTATCGLTCSWMIAALRDGLLETIFIALFFSLTQEFSSGVIWPLEMSVPFYRTLAELFLPITNILKSYRSICIRGWGISHPQVANGFITASCWIVISIIITIIAEKRRHK</sequence>
<dbReference type="OrthoDB" id="408685at2759"/>
<feature type="domain" description="ABC transporter" evidence="8">
    <location>
        <begin position="3"/>
        <end position="230"/>
    </location>
</feature>
<dbReference type="InterPro" id="IPR017871">
    <property type="entry name" value="ABC_transporter-like_CS"/>
</dbReference>
<dbReference type="Gene3D" id="3.40.50.300">
    <property type="entry name" value="P-loop containing nucleotide triphosphate hydrolases"/>
    <property type="match status" value="1"/>
</dbReference>
<keyword evidence="4" id="KW-0067">ATP-binding</keyword>
<evidence type="ECO:0000259" key="8">
    <source>
        <dbReference type="PROSITE" id="PS50893"/>
    </source>
</evidence>
<reference evidence="9 10" key="1">
    <citation type="submission" date="2015-12" db="EMBL/GenBank/DDBJ databases">
        <title>The genome of Folsomia candida.</title>
        <authorList>
            <person name="Faddeeva A."/>
            <person name="Derks M.F."/>
            <person name="Anvar Y."/>
            <person name="Smit S."/>
            <person name="Van Straalen N."/>
            <person name="Roelofs D."/>
        </authorList>
    </citation>
    <scope>NUCLEOTIDE SEQUENCE [LARGE SCALE GENOMIC DNA]</scope>
    <source>
        <strain evidence="9 10">VU population</strain>
        <tissue evidence="9">Whole body</tissue>
    </source>
</reference>
<dbReference type="SUPFAM" id="SSF52540">
    <property type="entry name" value="P-loop containing nucleoside triphosphate hydrolases"/>
    <property type="match status" value="1"/>
</dbReference>
<evidence type="ECO:0000313" key="10">
    <source>
        <dbReference type="Proteomes" id="UP000198287"/>
    </source>
</evidence>
<organism evidence="9 10">
    <name type="scientific">Folsomia candida</name>
    <name type="common">Springtail</name>
    <dbReference type="NCBI Taxonomy" id="158441"/>
    <lineage>
        <taxon>Eukaryota</taxon>
        <taxon>Metazoa</taxon>
        <taxon>Ecdysozoa</taxon>
        <taxon>Arthropoda</taxon>
        <taxon>Hexapoda</taxon>
        <taxon>Collembola</taxon>
        <taxon>Entomobryomorpha</taxon>
        <taxon>Isotomoidea</taxon>
        <taxon>Isotomidae</taxon>
        <taxon>Proisotominae</taxon>
        <taxon>Folsomia</taxon>
    </lineage>
</organism>
<dbReference type="GO" id="GO:0140359">
    <property type="term" value="F:ABC-type transporter activity"/>
    <property type="evidence" value="ECO:0007669"/>
    <property type="project" value="InterPro"/>
</dbReference>
<dbReference type="Pfam" id="PF12698">
    <property type="entry name" value="ABC2_membrane_3"/>
    <property type="match status" value="1"/>
</dbReference>
<comment type="caution">
    <text evidence="9">The sequence shown here is derived from an EMBL/GenBank/DDBJ whole genome shotgun (WGS) entry which is preliminary data.</text>
</comment>
<dbReference type="Pfam" id="PF00005">
    <property type="entry name" value="ABC_tran"/>
    <property type="match status" value="1"/>
</dbReference>
<dbReference type="PANTHER" id="PTHR43038:SF3">
    <property type="entry name" value="ABC TRANSPORTER G FAMILY MEMBER 20 ISOFORM X1"/>
    <property type="match status" value="1"/>
</dbReference>
<keyword evidence="10" id="KW-1185">Reference proteome</keyword>
<dbReference type="Proteomes" id="UP000198287">
    <property type="component" value="Unassembled WGS sequence"/>
</dbReference>
<evidence type="ECO:0000256" key="5">
    <source>
        <dbReference type="ARBA" id="ARBA00022989"/>
    </source>
</evidence>
<protein>
    <submittedName>
        <fullName evidence="9">ABC transporter G family member 23</fullName>
    </submittedName>
</protein>
<evidence type="ECO:0000256" key="3">
    <source>
        <dbReference type="ARBA" id="ARBA00022741"/>
    </source>
</evidence>
<accession>A0A226ESW8</accession>
<dbReference type="GO" id="GO:0005524">
    <property type="term" value="F:ATP binding"/>
    <property type="evidence" value="ECO:0007669"/>
    <property type="project" value="UniProtKB-KW"/>
</dbReference>
<evidence type="ECO:0000256" key="7">
    <source>
        <dbReference type="SAM" id="Phobius"/>
    </source>
</evidence>
<keyword evidence="6 7" id="KW-0472">Membrane</keyword>
<gene>
    <name evidence="9" type="ORF">Fcan01_04706</name>
</gene>
<feature type="transmembrane region" description="Helical" evidence="7">
    <location>
        <begin position="662"/>
        <end position="683"/>
    </location>
</feature>
<dbReference type="SMART" id="SM00382">
    <property type="entry name" value="AAA"/>
    <property type="match status" value="1"/>
</dbReference>
<dbReference type="InterPro" id="IPR003439">
    <property type="entry name" value="ABC_transporter-like_ATP-bd"/>
</dbReference>
<dbReference type="OMA" id="YCISFGQ"/>
<dbReference type="GO" id="GO:0016020">
    <property type="term" value="C:membrane"/>
    <property type="evidence" value="ECO:0007669"/>
    <property type="project" value="UniProtKB-SubCell"/>
</dbReference>
<dbReference type="InterPro" id="IPR003593">
    <property type="entry name" value="AAA+_ATPase"/>
</dbReference>
<dbReference type="InterPro" id="IPR027417">
    <property type="entry name" value="P-loop_NTPase"/>
</dbReference>
<evidence type="ECO:0000256" key="1">
    <source>
        <dbReference type="ARBA" id="ARBA00004141"/>
    </source>
</evidence>
<dbReference type="GO" id="GO:0016887">
    <property type="term" value="F:ATP hydrolysis activity"/>
    <property type="evidence" value="ECO:0007669"/>
    <property type="project" value="InterPro"/>
</dbReference>
<feature type="transmembrane region" description="Helical" evidence="7">
    <location>
        <begin position="541"/>
        <end position="565"/>
    </location>
</feature>
<keyword evidence="5 7" id="KW-1133">Transmembrane helix</keyword>
<proteinExistence type="predicted"/>
<dbReference type="CDD" id="cd03230">
    <property type="entry name" value="ABC_DR_subfamily_A"/>
    <property type="match status" value="1"/>
</dbReference>
<dbReference type="PROSITE" id="PS00211">
    <property type="entry name" value="ABC_TRANSPORTER_1"/>
    <property type="match status" value="1"/>
</dbReference>
<dbReference type="InterPro" id="IPR013525">
    <property type="entry name" value="ABC2_TM"/>
</dbReference>